<dbReference type="SUPFAM" id="SSF53756">
    <property type="entry name" value="UDP-Glycosyltransferase/glycogen phosphorylase"/>
    <property type="match status" value="1"/>
</dbReference>
<accession>A0A365YB21</accession>
<keyword evidence="3" id="KW-1003">Cell membrane</keyword>
<evidence type="ECO:0000259" key="7">
    <source>
        <dbReference type="Pfam" id="PF00535"/>
    </source>
</evidence>
<dbReference type="InterPro" id="IPR043148">
    <property type="entry name" value="TagF_C"/>
</dbReference>
<comment type="similarity">
    <text evidence="2">Belongs to the CDP-glycerol glycerophosphotransferase family.</text>
</comment>
<dbReference type="GO" id="GO:0005886">
    <property type="term" value="C:plasma membrane"/>
    <property type="evidence" value="ECO:0007669"/>
    <property type="project" value="UniProtKB-SubCell"/>
</dbReference>
<dbReference type="InterPro" id="IPR043149">
    <property type="entry name" value="TagF_N"/>
</dbReference>
<dbReference type="Pfam" id="PF04464">
    <property type="entry name" value="Glyphos_transf"/>
    <property type="match status" value="1"/>
</dbReference>
<evidence type="ECO:0000256" key="6">
    <source>
        <dbReference type="ARBA" id="ARBA00023136"/>
    </source>
</evidence>
<dbReference type="InterPro" id="IPR007554">
    <property type="entry name" value="Glycerophosphate_synth"/>
</dbReference>
<protein>
    <recommendedName>
        <fullName evidence="7">Glycosyltransferase 2-like domain-containing protein</fullName>
    </recommendedName>
</protein>
<evidence type="ECO:0000256" key="2">
    <source>
        <dbReference type="ARBA" id="ARBA00010488"/>
    </source>
</evidence>
<comment type="caution">
    <text evidence="8">The sequence shown here is derived from an EMBL/GenBank/DDBJ whole genome shotgun (WGS) entry which is preliminary data.</text>
</comment>
<evidence type="ECO:0000256" key="3">
    <source>
        <dbReference type="ARBA" id="ARBA00022475"/>
    </source>
</evidence>
<keyword evidence="9" id="KW-1185">Reference proteome</keyword>
<keyword evidence="5" id="KW-0777">Teichoic acid biosynthesis</keyword>
<dbReference type="Proteomes" id="UP000252167">
    <property type="component" value="Unassembled WGS sequence"/>
</dbReference>
<dbReference type="Pfam" id="PF00535">
    <property type="entry name" value="Glycos_transf_2"/>
    <property type="match status" value="1"/>
</dbReference>
<proteinExistence type="inferred from homology"/>
<gene>
    <name evidence="8" type="ORF">C1H84_14315</name>
</gene>
<reference evidence="8 9" key="1">
    <citation type="submission" date="2018-01" db="EMBL/GenBank/DDBJ databases">
        <title>Glutamicibacter soli strain NHPC-3 Whole genome sequence and assembly.</title>
        <authorList>
            <person name="Choudhury P."/>
            <person name="Gupta D."/>
            <person name="Sengupta K."/>
            <person name="Jawed A."/>
            <person name="Sultana N."/>
            <person name="Saha P."/>
        </authorList>
    </citation>
    <scope>NUCLEOTIDE SEQUENCE [LARGE SCALE GENOMIC DNA]</scope>
    <source>
        <strain evidence="8 9">NHPC-3</strain>
    </source>
</reference>
<organism evidence="8 9">
    <name type="scientific">Glutamicibacter soli</name>
    <dbReference type="NCBI Taxonomy" id="453836"/>
    <lineage>
        <taxon>Bacteria</taxon>
        <taxon>Bacillati</taxon>
        <taxon>Actinomycetota</taxon>
        <taxon>Actinomycetes</taxon>
        <taxon>Micrococcales</taxon>
        <taxon>Micrococcaceae</taxon>
        <taxon>Glutamicibacter</taxon>
    </lineage>
</organism>
<sequence>MSHSPDITIVLAHFNDGEHVIDAVRSVYGQTHKNIELLLVDDCSTDGSAETARSIVEQDPRGRFLSLDVNSGGVGGPRSRGLEEARGDYVLFLDSDDTLDRHACKNLLHEAETSDADIVMARTRRFEIEAQRWKGWHDKLYVSREYYESIEDNPELSIDTIVVAKLYKVEFLRKNSIQFPTDIHYEDLVFSAKAFMNASGISVIPQSAYVWNIYPNEVRKSITNQRDSIKNLIYRLEALTRVEKAVDCSKNPGLFSRLQLKILRHDARLYLNDIVSHDDELALEILKVLKPFLLKVSPEAYAQLDVPERFLYGAALMLRPDIVRDAFTMINKRATWIPPLEPDVESSTYRWHSESTNELSTEPLCGALLSVDKSDVESTPWFQVEWYHEVREIQVNSGILSVRGRTFDPGAKLSALSSPNLSLRIFSRGKNKFSKILKCENVVYDGQWVLWDALITVPANWPAVDVDKIGIRPRISNQLTSREGHLVIPTSIKIPKKRLFNRGLINRIEAYRYRVYRTVDGTMGVRRLKSGTKRILVRRIISPVSKYRVIKDSVFDRPVKTNSLRWKTIYSLLRMLPLDSDSTLFESHMGTSTSDSPGVISSTLASHYPNHKQNWSIAQSKIIDGDYNSVTRHSAKYLYALARSRYLVDNQSLPSYFVKRKSQIYLQLWHGIPLKRMGLDEPDFADASMAKKRELVKKASYWDYLTVPNPYFETTFVPAFGYKNELLKYGSPRNDILAKLDNSMADNFRIMLGLPRDRKIVLYAPTFRANSRNSKRAIKLELDLEGWIDDLGDDCILLIRAHYLNKISIHPKFAGKIVDVSGIDDISSLFAVSDLLITDYSSVMFDYCTLDRPILIYAYDYENYVNDERGTYFSLEEFSPGLIVKDQQSLHKAVLERLTVDLDKDERHKFSQRFAGFEDGDSADRTVERVWG</sequence>
<evidence type="ECO:0000256" key="5">
    <source>
        <dbReference type="ARBA" id="ARBA00022944"/>
    </source>
</evidence>
<dbReference type="Gene3D" id="3.90.550.10">
    <property type="entry name" value="Spore Coat Polysaccharide Biosynthesis Protein SpsA, Chain A"/>
    <property type="match status" value="1"/>
</dbReference>
<dbReference type="InterPro" id="IPR051612">
    <property type="entry name" value="Teichoic_Acid_Biosynth"/>
</dbReference>
<dbReference type="CDD" id="cd00761">
    <property type="entry name" value="Glyco_tranf_GTA_type"/>
    <property type="match status" value="1"/>
</dbReference>
<dbReference type="AlphaFoldDB" id="A0A365YB21"/>
<dbReference type="InterPro" id="IPR029044">
    <property type="entry name" value="Nucleotide-diphossugar_trans"/>
</dbReference>
<name>A0A365YB21_9MICC</name>
<comment type="subcellular location">
    <subcellularLocation>
        <location evidence="1">Cell membrane</location>
        <topology evidence="1">Peripheral membrane protein</topology>
    </subcellularLocation>
</comment>
<keyword evidence="6" id="KW-0472">Membrane</keyword>
<dbReference type="EMBL" id="POAF01000007">
    <property type="protein sequence ID" value="RBL99596.1"/>
    <property type="molecule type" value="Genomic_DNA"/>
</dbReference>
<dbReference type="SUPFAM" id="SSF53448">
    <property type="entry name" value="Nucleotide-diphospho-sugar transferases"/>
    <property type="match status" value="1"/>
</dbReference>
<dbReference type="GO" id="GO:0047355">
    <property type="term" value="F:CDP-glycerol glycerophosphotransferase activity"/>
    <property type="evidence" value="ECO:0007669"/>
    <property type="project" value="InterPro"/>
</dbReference>
<evidence type="ECO:0000256" key="4">
    <source>
        <dbReference type="ARBA" id="ARBA00022679"/>
    </source>
</evidence>
<evidence type="ECO:0000313" key="9">
    <source>
        <dbReference type="Proteomes" id="UP000252167"/>
    </source>
</evidence>
<dbReference type="PANTHER" id="PTHR37316">
    <property type="entry name" value="TEICHOIC ACID GLYCEROL-PHOSPHATE PRIMASE"/>
    <property type="match status" value="1"/>
</dbReference>
<evidence type="ECO:0000313" key="8">
    <source>
        <dbReference type="EMBL" id="RBL99596.1"/>
    </source>
</evidence>
<dbReference type="Gene3D" id="3.40.50.11820">
    <property type="match status" value="1"/>
</dbReference>
<dbReference type="Gene3D" id="3.40.50.12580">
    <property type="match status" value="1"/>
</dbReference>
<feature type="domain" description="Glycosyltransferase 2-like" evidence="7">
    <location>
        <begin position="8"/>
        <end position="137"/>
    </location>
</feature>
<dbReference type="PANTHER" id="PTHR37316:SF3">
    <property type="entry name" value="TEICHOIC ACID GLYCEROL-PHOSPHATE TRANSFERASE"/>
    <property type="match status" value="1"/>
</dbReference>
<keyword evidence="4" id="KW-0808">Transferase</keyword>
<dbReference type="GO" id="GO:0019350">
    <property type="term" value="P:teichoic acid biosynthetic process"/>
    <property type="evidence" value="ECO:0007669"/>
    <property type="project" value="UniProtKB-KW"/>
</dbReference>
<evidence type="ECO:0000256" key="1">
    <source>
        <dbReference type="ARBA" id="ARBA00004202"/>
    </source>
</evidence>
<dbReference type="InterPro" id="IPR001173">
    <property type="entry name" value="Glyco_trans_2-like"/>
</dbReference>